<organism evidence="1 2">
    <name type="scientific">Candidatus Daviesbacteria bacterium RIFCSPHIGHO2_02_FULL_39_12</name>
    <dbReference type="NCBI Taxonomy" id="1797770"/>
    <lineage>
        <taxon>Bacteria</taxon>
        <taxon>Candidatus Daviesiibacteriota</taxon>
    </lineage>
</organism>
<protein>
    <submittedName>
        <fullName evidence="1">Uncharacterized protein</fullName>
    </submittedName>
</protein>
<accession>A0A1F5JDB8</accession>
<dbReference type="Proteomes" id="UP000177042">
    <property type="component" value="Unassembled WGS sequence"/>
</dbReference>
<evidence type="ECO:0000313" key="1">
    <source>
        <dbReference type="EMBL" id="OGE26637.1"/>
    </source>
</evidence>
<comment type="caution">
    <text evidence="1">The sequence shown here is derived from an EMBL/GenBank/DDBJ whole genome shotgun (WGS) entry which is preliminary data.</text>
</comment>
<sequence>METTIQQEIDLCRNSGKSLKQAGFGVSPESLNPNDQAPLERIKDTLGDAVHIVGAHVEEQLGGQGQDTYIRVSPGKRFGRWVLDRFRRKQK</sequence>
<proteinExistence type="predicted"/>
<name>A0A1F5JDB8_9BACT</name>
<dbReference type="AlphaFoldDB" id="A0A1F5JDB8"/>
<evidence type="ECO:0000313" key="2">
    <source>
        <dbReference type="Proteomes" id="UP000177042"/>
    </source>
</evidence>
<dbReference type="EMBL" id="MFCX01000006">
    <property type="protein sequence ID" value="OGE26637.1"/>
    <property type="molecule type" value="Genomic_DNA"/>
</dbReference>
<reference evidence="1 2" key="1">
    <citation type="journal article" date="2016" name="Nat. Commun.">
        <title>Thousands of microbial genomes shed light on interconnected biogeochemical processes in an aquifer system.</title>
        <authorList>
            <person name="Anantharaman K."/>
            <person name="Brown C.T."/>
            <person name="Hug L.A."/>
            <person name="Sharon I."/>
            <person name="Castelle C.J."/>
            <person name="Probst A.J."/>
            <person name="Thomas B.C."/>
            <person name="Singh A."/>
            <person name="Wilkins M.J."/>
            <person name="Karaoz U."/>
            <person name="Brodie E.L."/>
            <person name="Williams K.H."/>
            <person name="Hubbard S.S."/>
            <person name="Banfield J.F."/>
        </authorList>
    </citation>
    <scope>NUCLEOTIDE SEQUENCE [LARGE SCALE GENOMIC DNA]</scope>
</reference>
<gene>
    <name evidence="1" type="ORF">A3C26_04575</name>
</gene>